<evidence type="ECO:0000256" key="1">
    <source>
        <dbReference type="ARBA" id="ARBA00004651"/>
    </source>
</evidence>
<dbReference type="PANTHER" id="PTHR33989:SF4">
    <property type="entry name" value="PTS SYSTEM N,N'-DIACETYLCHITOBIOSE-SPECIFIC EIIC COMPONENT"/>
    <property type="match status" value="1"/>
</dbReference>
<feature type="transmembrane region" description="Helical" evidence="9">
    <location>
        <begin position="88"/>
        <end position="111"/>
    </location>
</feature>
<dbReference type="PIRSF" id="PIRSF006351">
    <property type="entry name" value="PTS_EIIC-Cellobiose"/>
    <property type="match status" value="1"/>
</dbReference>
<dbReference type="Pfam" id="PF02378">
    <property type="entry name" value="PTS_EIIC"/>
    <property type="match status" value="1"/>
</dbReference>
<dbReference type="InterPro" id="IPR004501">
    <property type="entry name" value="PTS_EIIC_3"/>
</dbReference>
<evidence type="ECO:0000256" key="5">
    <source>
        <dbReference type="ARBA" id="ARBA00022692"/>
    </source>
</evidence>
<evidence type="ECO:0000259" key="10">
    <source>
        <dbReference type="PROSITE" id="PS51105"/>
    </source>
</evidence>
<dbReference type="PROSITE" id="PS51105">
    <property type="entry name" value="PTS_EIIC_TYPE_3"/>
    <property type="match status" value="1"/>
</dbReference>
<evidence type="ECO:0000256" key="2">
    <source>
        <dbReference type="ARBA" id="ARBA00022448"/>
    </source>
</evidence>
<dbReference type="AlphaFoldDB" id="A0AA47B2M1"/>
<organism evidence="11 12">
    <name type="scientific">Lactobacillus helsingborgensis</name>
    <dbReference type="NCBI Taxonomy" id="1218494"/>
    <lineage>
        <taxon>Bacteria</taxon>
        <taxon>Bacillati</taxon>
        <taxon>Bacillota</taxon>
        <taxon>Bacilli</taxon>
        <taxon>Lactobacillales</taxon>
        <taxon>Lactobacillaceae</taxon>
        <taxon>Lactobacillus</taxon>
    </lineage>
</organism>
<feature type="transmembrane region" description="Helical" evidence="9">
    <location>
        <begin position="330"/>
        <end position="350"/>
    </location>
</feature>
<evidence type="ECO:0000256" key="6">
    <source>
        <dbReference type="ARBA" id="ARBA00022989"/>
    </source>
</evidence>
<dbReference type="GO" id="GO:0005886">
    <property type="term" value="C:plasma membrane"/>
    <property type="evidence" value="ECO:0007669"/>
    <property type="project" value="UniProtKB-SubCell"/>
</dbReference>
<feature type="transmembrane region" description="Helical" evidence="9">
    <location>
        <begin position="36"/>
        <end position="58"/>
    </location>
</feature>
<dbReference type="GO" id="GO:1902815">
    <property type="term" value="P:N,N'-diacetylchitobiose import"/>
    <property type="evidence" value="ECO:0007669"/>
    <property type="project" value="TreeGrafter"/>
</dbReference>
<evidence type="ECO:0000256" key="3">
    <source>
        <dbReference type="ARBA" id="ARBA00022475"/>
    </source>
</evidence>
<evidence type="ECO:0000313" key="11">
    <source>
        <dbReference type="EMBL" id="UZX28964.1"/>
    </source>
</evidence>
<protein>
    <recommendedName>
        <fullName evidence="8">Permease IIC component</fullName>
    </recommendedName>
</protein>
<comment type="function">
    <text evidence="8">The phosphoenolpyruvate-dependent sugar phosphotransferase system (PTS), a major carbohydrate active -transport system, catalyzes the phosphorylation of incoming sugar substrates concomitant with their translocation across the cell membrane.</text>
</comment>
<keyword evidence="5 9" id="KW-0812">Transmembrane</keyword>
<evidence type="ECO:0000256" key="9">
    <source>
        <dbReference type="SAM" id="Phobius"/>
    </source>
</evidence>
<keyword evidence="6 9" id="KW-1133">Transmembrane helix</keyword>
<feature type="transmembrane region" description="Helical" evidence="9">
    <location>
        <begin position="152"/>
        <end position="169"/>
    </location>
</feature>
<feature type="transmembrane region" description="Helical" evidence="9">
    <location>
        <begin position="190"/>
        <end position="215"/>
    </location>
</feature>
<dbReference type="PANTHER" id="PTHR33989">
    <property type="match status" value="1"/>
</dbReference>
<proteinExistence type="predicted"/>
<comment type="subcellular location">
    <subcellularLocation>
        <location evidence="1">Cell membrane</location>
        <topology evidence="1">Multi-pass membrane protein</topology>
    </subcellularLocation>
</comment>
<dbReference type="GO" id="GO:0009401">
    <property type="term" value="P:phosphoenolpyruvate-dependent sugar phosphotransferase system"/>
    <property type="evidence" value="ECO:0007669"/>
    <property type="project" value="InterPro"/>
</dbReference>
<gene>
    <name evidence="11" type="ORF">LDX53_05075</name>
</gene>
<evidence type="ECO:0000256" key="4">
    <source>
        <dbReference type="ARBA" id="ARBA00022597"/>
    </source>
</evidence>
<dbReference type="NCBIfam" id="TIGR00410">
    <property type="entry name" value="lacE"/>
    <property type="match status" value="1"/>
</dbReference>
<feature type="transmembrane region" description="Helical" evidence="9">
    <location>
        <begin position="118"/>
        <end position="137"/>
    </location>
</feature>
<sequence>MENQKDNFLLKWIEKSILPIANKIQRNKYLQAIQSAFMTLMPIMLIGGIITIITTPFVDYTKMATTDSMYNFYKGWQLFVNNYGMPLVILRSVTLSSISLWTSLAIAYFLAKHYKMNTIITSVVSLLMFFILCTSVTKDGGLSNDFWGGEGLFAGIIIGIAVTELYRLFTTKKIGTIKMPDMVPPALKSSFASIFPIIFVTVICTIIAMLCNSILRITFPQAILNLFHPLVVTVDNAFGLSLSSILSQICWWFGIHDTAVTSLLEPLMYSNYSANAAAYAKGIAAANLPHIWTEPLWWNWMVIGGSGATLALAVMVLRCKSVQLKTVGKVAIIPALFNINEPLIFGLPIVLNPLFFIPWLLAPTINGLIAYICMAIGIVNKTFIYPGWNIPAPIAQFLSNMDLRSIFLTLVMIIIDGLIYYPFLKVWDKQKLEEERGGENVA</sequence>
<feature type="transmembrane region" description="Helical" evidence="9">
    <location>
        <begin position="297"/>
        <end position="318"/>
    </location>
</feature>
<reference evidence="11" key="1">
    <citation type="submission" date="2021-09" db="EMBL/GenBank/DDBJ databases">
        <title>Lactobacillus species from Apis mellifera, Switzerland.</title>
        <authorList>
            <person name="Pfister J."/>
            <person name="Brown A."/>
            <person name="Neumann P."/>
            <person name="Collaud A."/>
            <person name="Retschnig G."/>
            <person name="Perreten V."/>
        </authorList>
    </citation>
    <scope>NUCLEOTIDE SEQUENCE</scope>
    <source>
        <strain evidence="11">IBH002</strain>
    </source>
</reference>
<dbReference type="InterPro" id="IPR003352">
    <property type="entry name" value="PTS_EIIC"/>
</dbReference>
<name>A0AA47B2M1_9LACO</name>
<dbReference type="GO" id="GO:0008982">
    <property type="term" value="F:protein-N(PI)-phosphohistidine-sugar phosphotransferase activity"/>
    <property type="evidence" value="ECO:0007669"/>
    <property type="project" value="UniProtKB-UniRule"/>
</dbReference>
<dbReference type="RefSeq" id="WP_046327215.1">
    <property type="nucleotide sequence ID" value="NZ_CP084384.1"/>
</dbReference>
<keyword evidence="4 8" id="KW-0762">Sugar transport</keyword>
<keyword evidence="2 8" id="KW-0813">Transport</keyword>
<dbReference type="EMBL" id="CP084389">
    <property type="protein sequence ID" value="UZX28964.1"/>
    <property type="molecule type" value="Genomic_DNA"/>
</dbReference>
<dbReference type="InterPro" id="IPR004796">
    <property type="entry name" value="PTS_IIC_cello"/>
</dbReference>
<dbReference type="InterPro" id="IPR051088">
    <property type="entry name" value="PTS_Sugar-EIIC/EIIB"/>
</dbReference>
<feature type="domain" description="PTS EIIC type-3" evidence="10">
    <location>
        <begin position="13"/>
        <end position="423"/>
    </location>
</feature>
<feature type="transmembrane region" description="Helical" evidence="9">
    <location>
        <begin position="406"/>
        <end position="423"/>
    </location>
</feature>
<keyword evidence="7 8" id="KW-0472">Membrane</keyword>
<evidence type="ECO:0000256" key="7">
    <source>
        <dbReference type="ARBA" id="ARBA00023136"/>
    </source>
</evidence>
<dbReference type="Proteomes" id="UP001164557">
    <property type="component" value="Chromosome"/>
</dbReference>
<keyword evidence="3 8" id="KW-1003">Cell membrane</keyword>
<feature type="transmembrane region" description="Helical" evidence="9">
    <location>
        <begin position="356"/>
        <end position="379"/>
    </location>
</feature>
<accession>A0AA47B2M1</accession>
<keyword evidence="12" id="KW-1185">Reference proteome</keyword>
<evidence type="ECO:0000256" key="8">
    <source>
        <dbReference type="PIRNR" id="PIRNR006351"/>
    </source>
</evidence>
<evidence type="ECO:0000313" key="12">
    <source>
        <dbReference type="Proteomes" id="UP001164557"/>
    </source>
</evidence>